<name>A0ABY0TEN4_9PROT</name>
<dbReference type="EMBL" id="FNKY01000001">
    <property type="protein sequence ID" value="SDQ71546.1"/>
    <property type="molecule type" value="Genomic_DNA"/>
</dbReference>
<gene>
    <name evidence="1" type="ORF">SAMN05216402_1986</name>
</gene>
<evidence type="ECO:0000313" key="1">
    <source>
        <dbReference type="EMBL" id="SDQ71546.1"/>
    </source>
</evidence>
<evidence type="ECO:0000313" key="2">
    <source>
        <dbReference type="Proteomes" id="UP000183471"/>
    </source>
</evidence>
<protein>
    <submittedName>
        <fullName evidence="1">Uncharacterized protein</fullName>
    </submittedName>
</protein>
<proteinExistence type="predicted"/>
<reference evidence="1 2" key="1">
    <citation type="submission" date="2016-10" db="EMBL/GenBank/DDBJ databases">
        <authorList>
            <person name="Varghese N."/>
            <person name="Submissions S."/>
        </authorList>
    </citation>
    <scope>NUCLEOTIDE SEQUENCE [LARGE SCALE GENOMIC DNA]</scope>
    <source>
        <strain evidence="1 2">Nl1</strain>
    </source>
</reference>
<accession>A0ABY0TEN4</accession>
<keyword evidence="2" id="KW-1185">Reference proteome</keyword>
<sequence length="48" mass="5851">MQTVFVDHSVRIKIEWLTARFWFNGYKKKFNIYPLQAPSAHRYNSTFL</sequence>
<organism evidence="1 2">
    <name type="scientific">Nitrosospira multiformis</name>
    <dbReference type="NCBI Taxonomy" id="1231"/>
    <lineage>
        <taxon>Bacteria</taxon>
        <taxon>Pseudomonadati</taxon>
        <taxon>Pseudomonadota</taxon>
        <taxon>Betaproteobacteria</taxon>
        <taxon>Nitrosomonadales</taxon>
        <taxon>Nitrosomonadaceae</taxon>
        <taxon>Nitrosospira</taxon>
    </lineage>
</organism>
<comment type="caution">
    <text evidence="1">The sequence shown here is derived from an EMBL/GenBank/DDBJ whole genome shotgun (WGS) entry which is preliminary data.</text>
</comment>
<dbReference type="Proteomes" id="UP000183471">
    <property type="component" value="Unassembled WGS sequence"/>
</dbReference>